<dbReference type="InterPro" id="IPR050235">
    <property type="entry name" value="CK1_Ser-Thr_kinase"/>
</dbReference>
<dbReference type="SUPFAM" id="SSF56112">
    <property type="entry name" value="Protein kinase-like (PK-like)"/>
    <property type="match status" value="1"/>
</dbReference>
<gene>
    <name evidence="2" type="ORF">M413DRAFT_438931</name>
</gene>
<organism evidence="2 3">
    <name type="scientific">Hebeloma cylindrosporum</name>
    <dbReference type="NCBI Taxonomy" id="76867"/>
    <lineage>
        <taxon>Eukaryota</taxon>
        <taxon>Fungi</taxon>
        <taxon>Dikarya</taxon>
        <taxon>Basidiomycota</taxon>
        <taxon>Agaricomycotina</taxon>
        <taxon>Agaricomycetes</taxon>
        <taxon>Agaricomycetidae</taxon>
        <taxon>Agaricales</taxon>
        <taxon>Agaricineae</taxon>
        <taxon>Hymenogastraceae</taxon>
        <taxon>Hebeloma</taxon>
    </lineage>
</organism>
<dbReference type="Proteomes" id="UP000053424">
    <property type="component" value="Unassembled WGS sequence"/>
</dbReference>
<dbReference type="AlphaFoldDB" id="A0A0C2Z9I2"/>
<dbReference type="OrthoDB" id="5979581at2759"/>
<dbReference type="STRING" id="686832.A0A0C2Z9I2"/>
<evidence type="ECO:0000259" key="1">
    <source>
        <dbReference type="PROSITE" id="PS50011"/>
    </source>
</evidence>
<evidence type="ECO:0000313" key="2">
    <source>
        <dbReference type="EMBL" id="KIM49802.1"/>
    </source>
</evidence>
<dbReference type="EMBL" id="KN831768">
    <property type="protein sequence ID" value="KIM49802.1"/>
    <property type="molecule type" value="Genomic_DNA"/>
</dbReference>
<feature type="domain" description="Protein kinase" evidence="1">
    <location>
        <begin position="81"/>
        <end position="426"/>
    </location>
</feature>
<dbReference type="GO" id="GO:0005524">
    <property type="term" value="F:ATP binding"/>
    <property type="evidence" value="ECO:0007669"/>
    <property type="project" value="InterPro"/>
</dbReference>
<sequence>MFPWGVLIKLFANLYHLYSDSAEFRNQHHFCSLAKPCVLVSLLFQHVYVLRQVSSEWNKAFLAFRSSKEYRFLRKAEDVYYPYAWHINSKVRSSVLLHRYRVFNTIDTEDGDRGVFRAYDFGSPNGCNGARIVIIKAWNNSSDEECATEARVYRALQSHCISGVPSLLASSYDEECQVYALVIEALGDSLENLLHIIPGHRFSEEMVLAVAIQLLDRYESLHRIGVIHNGIKPGNICISGVSTPPSQLNIIDFGLSYHFEWENGRPLPSADRSRTVGNRRFLSALGHHGISQSQRDDLESLGYLLSFLFHGSLPWDLPQTIKPRKRRTHQSPSAPVPEIWRVKISTPGSVLFRDMDHAFLRYWKDVKSLAFGEVPDYNHLKSQFVKSWEAKGIHAPPGEFDWISYLKELKRHSVGHNVGNVSWNLI</sequence>
<reference evidence="2 3" key="1">
    <citation type="submission" date="2014-04" db="EMBL/GenBank/DDBJ databases">
        <authorList>
            <consortium name="DOE Joint Genome Institute"/>
            <person name="Kuo A."/>
            <person name="Gay G."/>
            <person name="Dore J."/>
            <person name="Kohler A."/>
            <person name="Nagy L.G."/>
            <person name="Floudas D."/>
            <person name="Copeland A."/>
            <person name="Barry K.W."/>
            <person name="Cichocki N."/>
            <person name="Veneault-Fourrey C."/>
            <person name="LaButti K."/>
            <person name="Lindquist E.A."/>
            <person name="Lipzen A."/>
            <person name="Lundell T."/>
            <person name="Morin E."/>
            <person name="Murat C."/>
            <person name="Sun H."/>
            <person name="Tunlid A."/>
            <person name="Henrissat B."/>
            <person name="Grigoriev I.V."/>
            <person name="Hibbett D.S."/>
            <person name="Martin F."/>
            <person name="Nordberg H.P."/>
            <person name="Cantor M.N."/>
            <person name="Hua S.X."/>
        </authorList>
    </citation>
    <scope>NUCLEOTIDE SEQUENCE [LARGE SCALE GENOMIC DNA]</scope>
    <source>
        <strain evidence="3">h7</strain>
    </source>
</reference>
<protein>
    <recommendedName>
        <fullName evidence="1">Protein kinase domain-containing protein</fullName>
    </recommendedName>
</protein>
<dbReference type="PROSITE" id="PS50011">
    <property type="entry name" value="PROTEIN_KINASE_DOM"/>
    <property type="match status" value="1"/>
</dbReference>
<accession>A0A0C2Z9I2</accession>
<keyword evidence="3" id="KW-1185">Reference proteome</keyword>
<evidence type="ECO:0000313" key="3">
    <source>
        <dbReference type="Proteomes" id="UP000053424"/>
    </source>
</evidence>
<proteinExistence type="predicted"/>
<dbReference type="GO" id="GO:0004672">
    <property type="term" value="F:protein kinase activity"/>
    <property type="evidence" value="ECO:0007669"/>
    <property type="project" value="InterPro"/>
</dbReference>
<name>A0A0C2Z9I2_HEBCY</name>
<dbReference type="InterPro" id="IPR011009">
    <property type="entry name" value="Kinase-like_dom_sf"/>
</dbReference>
<dbReference type="PANTHER" id="PTHR11909">
    <property type="entry name" value="CASEIN KINASE-RELATED"/>
    <property type="match status" value="1"/>
</dbReference>
<dbReference type="Gene3D" id="1.10.510.10">
    <property type="entry name" value="Transferase(Phosphotransferase) domain 1"/>
    <property type="match status" value="1"/>
</dbReference>
<reference evidence="3" key="2">
    <citation type="submission" date="2015-01" db="EMBL/GenBank/DDBJ databases">
        <title>Evolutionary Origins and Diversification of the Mycorrhizal Mutualists.</title>
        <authorList>
            <consortium name="DOE Joint Genome Institute"/>
            <consortium name="Mycorrhizal Genomics Consortium"/>
            <person name="Kohler A."/>
            <person name="Kuo A."/>
            <person name="Nagy L.G."/>
            <person name="Floudas D."/>
            <person name="Copeland A."/>
            <person name="Barry K.W."/>
            <person name="Cichocki N."/>
            <person name="Veneault-Fourrey C."/>
            <person name="LaButti K."/>
            <person name="Lindquist E.A."/>
            <person name="Lipzen A."/>
            <person name="Lundell T."/>
            <person name="Morin E."/>
            <person name="Murat C."/>
            <person name="Riley R."/>
            <person name="Ohm R."/>
            <person name="Sun H."/>
            <person name="Tunlid A."/>
            <person name="Henrissat B."/>
            <person name="Grigoriev I.V."/>
            <person name="Hibbett D.S."/>
            <person name="Martin F."/>
        </authorList>
    </citation>
    <scope>NUCLEOTIDE SEQUENCE [LARGE SCALE GENOMIC DNA]</scope>
    <source>
        <strain evidence="3">h7</strain>
    </source>
</reference>
<dbReference type="InterPro" id="IPR000719">
    <property type="entry name" value="Prot_kinase_dom"/>
</dbReference>
<dbReference type="SMART" id="SM00220">
    <property type="entry name" value="S_TKc"/>
    <property type="match status" value="1"/>
</dbReference>
<dbReference type="HOGENOM" id="CLU_039646_0_0_1"/>
<dbReference type="Pfam" id="PF00069">
    <property type="entry name" value="Pkinase"/>
    <property type="match status" value="1"/>
</dbReference>